<name>A0ABW9J122_STRGJ</name>
<feature type="non-terminal residue" evidence="1">
    <location>
        <position position="91"/>
    </location>
</feature>
<dbReference type="EMBL" id="JBJVNE010000253">
    <property type="protein sequence ID" value="MFM9653714.1"/>
    <property type="molecule type" value="Genomic_DNA"/>
</dbReference>
<organism evidence="1 2">
    <name type="scientific">Streptomyces galilaeus</name>
    <dbReference type="NCBI Taxonomy" id="33899"/>
    <lineage>
        <taxon>Bacteria</taxon>
        <taxon>Bacillati</taxon>
        <taxon>Actinomycetota</taxon>
        <taxon>Actinomycetes</taxon>
        <taxon>Kitasatosporales</taxon>
        <taxon>Streptomycetaceae</taxon>
        <taxon>Streptomyces</taxon>
    </lineage>
</organism>
<comment type="caution">
    <text evidence="1">The sequence shown here is derived from an EMBL/GenBank/DDBJ whole genome shotgun (WGS) entry which is preliminary data.</text>
</comment>
<dbReference type="Proteomes" id="UP001631993">
    <property type="component" value="Unassembled WGS sequence"/>
</dbReference>
<evidence type="ECO:0000313" key="2">
    <source>
        <dbReference type="Proteomes" id="UP001631993"/>
    </source>
</evidence>
<accession>A0ABW9J122</accession>
<gene>
    <name evidence="1" type="ORF">ACKI1S_47720</name>
</gene>
<evidence type="ECO:0000313" key="1">
    <source>
        <dbReference type="EMBL" id="MFM9653714.1"/>
    </source>
</evidence>
<reference evidence="1 2" key="1">
    <citation type="submission" date="2024-12" db="EMBL/GenBank/DDBJ databases">
        <title>Forecasting of Potato common scab and diversities of Pathogenic streptomyces spp. in china.</title>
        <authorList>
            <person name="Handique U."/>
            <person name="Wu J."/>
        </authorList>
    </citation>
    <scope>NUCLEOTIDE SEQUENCE [LARGE SCALE GENOMIC DNA]</scope>
    <source>
        <strain evidence="1 2">ZRIMU1585</strain>
    </source>
</reference>
<proteinExistence type="predicted"/>
<sequence length="91" mass="10411">KYASQYLQSAITIIESYNGDMPLVHFLRNYFSANKKFGSKDRKYISQLCFAYFRLGHAAKKMSIADAIKKQLLLSNQASNWQVLLDDSSIP</sequence>
<keyword evidence="2" id="KW-1185">Reference proteome</keyword>
<feature type="non-terminal residue" evidence="1">
    <location>
        <position position="1"/>
    </location>
</feature>
<protein>
    <submittedName>
        <fullName evidence="1">Uncharacterized protein</fullName>
    </submittedName>
</protein>